<name>A0A0E9SEC9_ANGAN</name>
<sequence>MLTLLRYKHCPMIQNMLYLLLILRIFPLCKSSFLLWLKRYLIVNQQ</sequence>
<reference evidence="2" key="1">
    <citation type="submission" date="2014-11" db="EMBL/GenBank/DDBJ databases">
        <authorList>
            <person name="Amaro Gonzalez C."/>
        </authorList>
    </citation>
    <scope>NUCLEOTIDE SEQUENCE</scope>
</reference>
<evidence type="ECO:0000256" key="1">
    <source>
        <dbReference type="SAM" id="Phobius"/>
    </source>
</evidence>
<keyword evidence="1" id="KW-0812">Transmembrane</keyword>
<keyword evidence="1" id="KW-1133">Transmembrane helix</keyword>
<proteinExistence type="predicted"/>
<keyword evidence="1" id="KW-0472">Membrane</keyword>
<dbReference type="EMBL" id="GBXM01069537">
    <property type="protein sequence ID" value="JAH39040.1"/>
    <property type="molecule type" value="Transcribed_RNA"/>
</dbReference>
<dbReference type="AlphaFoldDB" id="A0A0E9SEC9"/>
<accession>A0A0E9SEC9</accession>
<feature type="transmembrane region" description="Helical" evidence="1">
    <location>
        <begin position="16"/>
        <end position="37"/>
    </location>
</feature>
<reference evidence="2" key="2">
    <citation type="journal article" date="2015" name="Fish Shellfish Immunol.">
        <title>Early steps in the European eel (Anguilla anguilla)-Vibrio vulnificus interaction in the gills: Role of the RtxA13 toxin.</title>
        <authorList>
            <person name="Callol A."/>
            <person name="Pajuelo D."/>
            <person name="Ebbesson L."/>
            <person name="Teles M."/>
            <person name="MacKenzie S."/>
            <person name="Amaro C."/>
        </authorList>
    </citation>
    <scope>NUCLEOTIDE SEQUENCE</scope>
</reference>
<organism evidence="2">
    <name type="scientific">Anguilla anguilla</name>
    <name type="common">European freshwater eel</name>
    <name type="synonym">Muraena anguilla</name>
    <dbReference type="NCBI Taxonomy" id="7936"/>
    <lineage>
        <taxon>Eukaryota</taxon>
        <taxon>Metazoa</taxon>
        <taxon>Chordata</taxon>
        <taxon>Craniata</taxon>
        <taxon>Vertebrata</taxon>
        <taxon>Euteleostomi</taxon>
        <taxon>Actinopterygii</taxon>
        <taxon>Neopterygii</taxon>
        <taxon>Teleostei</taxon>
        <taxon>Anguilliformes</taxon>
        <taxon>Anguillidae</taxon>
        <taxon>Anguilla</taxon>
    </lineage>
</organism>
<evidence type="ECO:0000313" key="2">
    <source>
        <dbReference type="EMBL" id="JAH39040.1"/>
    </source>
</evidence>
<protein>
    <submittedName>
        <fullName evidence="2">Uncharacterized protein</fullName>
    </submittedName>
</protein>
<dbReference type="EMBL" id="GBXM01072793">
    <property type="protein sequence ID" value="JAH35784.1"/>
    <property type="molecule type" value="Transcribed_RNA"/>
</dbReference>